<evidence type="ECO:0000256" key="9">
    <source>
        <dbReference type="SAM" id="MobiDB-lite"/>
    </source>
</evidence>
<dbReference type="InterPro" id="IPR036869">
    <property type="entry name" value="J_dom_sf"/>
</dbReference>
<dbReference type="Pfam" id="PF00400">
    <property type="entry name" value="WD40"/>
    <property type="match status" value="3"/>
</dbReference>
<dbReference type="Gene3D" id="3.40.50.720">
    <property type="entry name" value="NAD(P)-binding Rossmann-like Domain"/>
    <property type="match status" value="1"/>
</dbReference>
<keyword evidence="3" id="KW-0698">rRNA processing</keyword>
<dbReference type="Pfam" id="PF00226">
    <property type="entry name" value="DnaJ"/>
    <property type="match status" value="1"/>
</dbReference>
<evidence type="ECO:0000259" key="10">
    <source>
        <dbReference type="PROSITE" id="PS50076"/>
    </source>
</evidence>
<dbReference type="PANTHER" id="PTHR17605:SF0">
    <property type="entry name" value="RIBOSOME BIOGENESIS PROTEIN BOP1"/>
    <property type="match status" value="1"/>
</dbReference>
<dbReference type="InterPro" id="IPR001680">
    <property type="entry name" value="WD40_rpt"/>
</dbReference>
<dbReference type="GO" id="GO:0043021">
    <property type="term" value="F:ribonucleoprotein complex binding"/>
    <property type="evidence" value="ECO:0007669"/>
    <property type="project" value="TreeGrafter"/>
</dbReference>
<dbReference type="SUPFAM" id="SSF46565">
    <property type="entry name" value="Chaperone J-domain"/>
    <property type="match status" value="1"/>
</dbReference>
<dbReference type="InterPro" id="IPR015943">
    <property type="entry name" value="WD40/YVTN_repeat-like_dom_sf"/>
</dbReference>
<dbReference type="GO" id="GO:0070545">
    <property type="term" value="C:PeBoW complex"/>
    <property type="evidence" value="ECO:0007669"/>
    <property type="project" value="TreeGrafter"/>
</dbReference>
<dbReference type="PANTHER" id="PTHR17605">
    <property type="entry name" value="RIBOSOME BIOGENESIS PROTEIN BOP1 BLOCK OF PROLIFERATION 1 PROTEIN"/>
    <property type="match status" value="1"/>
</dbReference>
<evidence type="ECO:0000256" key="7">
    <source>
        <dbReference type="PROSITE-ProRule" id="PRU00221"/>
    </source>
</evidence>
<dbReference type="SUPFAM" id="SSF51735">
    <property type="entry name" value="NAD(P)-binding Rossmann-fold domains"/>
    <property type="match status" value="1"/>
</dbReference>
<dbReference type="Proteomes" id="UP000218231">
    <property type="component" value="Unassembled WGS sequence"/>
</dbReference>
<evidence type="ECO:0000256" key="1">
    <source>
        <dbReference type="ARBA" id="ARBA00004604"/>
    </source>
</evidence>
<sequence>MEDPDYWRKVFDRQTGTDVTLTEEQVERIKNMSSGKYPQIGYNPYEPFLDLYSSEKMIHPIDNIPEPKSRFVPSKQEMEKVSKLVHAIKMGWLKPPQKKEEPKPYDLWASEDSSSSLTKSQIARMRVHMPAPKMPLPIHNESYNPPEEYLLDEEEKKKWKEAEPEDRPANYIPEKFDSYRRVPQYKEFLSERYDRCLDLYLAPRKIKNKLQVADPSQLLPDLPNPNDLKPFPTTLAFYMHGHSGQVRSISMEPEKGELMASGGADGTVKIWMIDMGRCVKTFKVEGPVTSVAFCPNAELTLLAVSYEGHQIALLNTGCGDRLLVANTEKFLKELPIGEVESQIDWRRNRERVILKMPNEVRKVVWHQKGDYFASVAIADIASSVYIHQLSKAKSQCPFRKRKGHVQTVGFHPVKPHLFVATKVSIRYYDLARCILLKKCSPGTAHVGAIAYDHTGDNLFVGGLDRKFSWLDLQLSNKPWKKFRHHRSAIRGVVFHKRYPLLATVSDDGSAMIYYVRIYTDSSRDNEIYPVKRLYPHQAADDLSVLDVAWHPTQPWLLTAGANGTVALFSSHYAHSSKSPSERCYYEVLGVPKNATTVQIKTAFYAKSKQLHPDNTGDSSAAAFVELKKAYDTLRRPADRRLYDLRGSMPPPRDTSKYQHPYSHFYNQNTHENYRGDWKRYWHEEPGWTFYEEKMNASEIKKKSENMWKSILKWTIFGSILVIAYNAGYFLQLKHNEKMLAKLIDEDEIAKCFLRQKEFKDKEVDNVELRNLAQMLKADVDDAWKRKMETLEGRNRDEIREEARWFKAVHEDPSHRRIAEQRAQRRKEIAEWEKQKREMKAAEEAFIFDESEADEQSKKFCQRIRTQTSPECSFTLCQQRKFQLDVSCLQSIAQFGEEMAREQRTIDILVQNAGIMGLPFELSSDNVEMHFATHCFGPSLLVRHLLECFERSNDPRIIMVSSGYYKKVNCSPPTMLQLMGERDFEYNEQFAYSYSKLAMCQLTKELNRRLSHNKSKILVVSMRPGFVRGTQLGRATHWLLRALAAPFIFIFGQSLDKGIETMHYLMTTERENLKGGSMYYGCQEEEYTDMVSSRWCRELWETLETMTTTIIKRANYMTEEEKKLCWEKQQVSCLAEPPSDETAGEDEIEQNGASDSCENRAHKM</sequence>
<reference evidence="11 12" key="1">
    <citation type="journal article" date="2017" name="Curr. Biol.">
        <title>Genome architecture and evolution of a unichromosomal asexual nematode.</title>
        <authorList>
            <person name="Fradin H."/>
            <person name="Zegar C."/>
            <person name="Gutwein M."/>
            <person name="Lucas J."/>
            <person name="Kovtun M."/>
            <person name="Corcoran D."/>
            <person name="Baugh L.R."/>
            <person name="Kiontke K."/>
            <person name="Gunsalus K."/>
            <person name="Fitch D.H."/>
            <person name="Piano F."/>
        </authorList>
    </citation>
    <scope>NUCLEOTIDE SEQUENCE [LARGE SCALE GENOMIC DNA]</scope>
    <source>
        <strain evidence="11">PF1309</strain>
    </source>
</reference>
<evidence type="ECO:0000256" key="6">
    <source>
        <dbReference type="ARBA" id="ARBA00023242"/>
    </source>
</evidence>
<keyword evidence="12" id="KW-1185">Reference proteome</keyword>
<gene>
    <name evidence="11" type="ORF">WR25_14603</name>
</gene>
<dbReference type="AlphaFoldDB" id="A0A2A2LW34"/>
<keyword evidence="5" id="KW-0677">Repeat</keyword>
<feature type="region of interest" description="Disordered" evidence="9">
    <location>
        <begin position="1135"/>
        <end position="1163"/>
    </location>
</feature>
<proteinExistence type="predicted"/>
<dbReference type="PROSITE" id="PS50082">
    <property type="entry name" value="WD_REPEATS_2"/>
    <property type="match status" value="1"/>
</dbReference>
<dbReference type="InterPro" id="IPR036291">
    <property type="entry name" value="NAD(P)-bd_dom_sf"/>
</dbReference>
<dbReference type="Pfam" id="PF08145">
    <property type="entry name" value="BOP1NT"/>
    <property type="match status" value="1"/>
</dbReference>
<dbReference type="Gene3D" id="1.10.287.110">
    <property type="entry name" value="DnaJ domain"/>
    <property type="match status" value="1"/>
</dbReference>
<keyword evidence="4 7" id="KW-0853">WD repeat</keyword>
<evidence type="ECO:0000256" key="4">
    <source>
        <dbReference type="ARBA" id="ARBA00022574"/>
    </source>
</evidence>
<dbReference type="InterPro" id="IPR001623">
    <property type="entry name" value="DnaJ_domain"/>
</dbReference>
<dbReference type="Pfam" id="PF00106">
    <property type="entry name" value="adh_short"/>
    <property type="match status" value="1"/>
</dbReference>
<dbReference type="EMBL" id="LIAE01006373">
    <property type="protein sequence ID" value="PAV90454.1"/>
    <property type="molecule type" value="Genomic_DNA"/>
</dbReference>
<keyword evidence="8" id="KW-0175">Coiled coil</keyword>
<comment type="caution">
    <text evidence="11">The sequence shown here is derived from an EMBL/GenBank/DDBJ whole genome shotgun (WGS) entry which is preliminary data.</text>
</comment>
<dbReference type="STRING" id="2018661.A0A2A2LW34"/>
<feature type="repeat" description="WD" evidence="7">
    <location>
        <begin position="239"/>
        <end position="281"/>
    </location>
</feature>
<dbReference type="PROSITE" id="PS50076">
    <property type="entry name" value="DNAJ_2"/>
    <property type="match status" value="1"/>
</dbReference>
<name>A0A2A2LW34_9BILA</name>
<dbReference type="PROSITE" id="PS50294">
    <property type="entry name" value="WD_REPEATS_REGION"/>
    <property type="match status" value="1"/>
</dbReference>
<dbReference type="InterPro" id="IPR028598">
    <property type="entry name" value="BOP1/Erb1"/>
</dbReference>
<dbReference type="InterPro" id="IPR036322">
    <property type="entry name" value="WD40_repeat_dom_sf"/>
</dbReference>
<dbReference type="Gene3D" id="2.130.10.10">
    <property type="entry name" value="YVTN repeat-like/Quinoprotein amine dehydrogenase"/>
    <property type="match status" value="1"/>
</dbReference>
<dbReference type="SUPFAM" id="SSF50978">
    <property type="entry name" value="WD40 repeat-like"/>
    <property type="match status" value="1"/>
</dbReference>
<dbReference type="FunFam" id="2.130.10.10:FF:000576">
    <property type="entry name" value="Ribosome biogenesis protein ERB1"/>
    <property type="match status" value="1"/>
</dbReference>
<evidence type="ECO:0000256" key="8">
    <source>
        <dbReference type="SAM" id="Coils"/>
    </source>
</evidence>
<dbReference type="InterPro" id="IPR012953">
    <property type="entry name" value="BOP1_N_dom"/>
</dbReference>
<dbReference type="CDD" id="cd06257">
    <property type="entry name" value="DnaJ"/>
    <property type="match status" value="1"/>
</dbReference>
<dbReference type="GO" id="GO:0030687">
    <property type="term" value="C:preribosome, large subunit precursor"/>
    <property type="evidence" value="ECO:0007669"/>
    <property type="project" value="TreeGrafter"/>
</dbReference>
<dbReference type="SMART" id="SM00271">
    <property type="entry name" value="DnaJ"/>
    <property type="match status" value="1"/>
</dbReference>
<evidence type="ECO:0000256" key="3">
    <source>
        <dbReference type="ARBA" id="ARBA00022552"/>
    </source>
</evidence>
<comment type="subcellular location">
    <subcellularLocation>
        <location evidence="1">Nucleus</location>
        <location evidence="1">Nucleolus</location>
    </subcellularLocation>
</comment>
<keyword evidence="6" id="KW-0539">Nucleus</keyword>
<dbReference type="SMART" id="SM01035">
    <property type="entry name" value="BOP1NT"/>
    <property type="match status" value="1"/>
</dbReference>
<dbReference type="InterPro" id="IPR002347">
    <property type="entry name" value="SDR_fam"/>
</dbReference>
<dbReference type="GO" id="GO:0000463">
    <property type="term" value="P:maturation of LSU-rRNA from tricistronic rRNA transcript (SSU-rRNA, 5.8S rRNA, LSU-rRNA)"/>
    <property type="evidence" value="ECO:0007669"/>
    <property type="project" value="TreeGrafter"/>
</dbReference>
<keyword evidence="2" id="KW-0690">Ribosome biogenesis</keyword>
<dbReference type="SMART" id="SM00320">
    <property type="entry name" value="WD40"/>
    <property type="match status" value="5"/>
</dbReference>
<protein>
    <recommendedName>
        <fullName evidence="10">J domain-containing protein</fullName>
    </recommendedName>
</protein>
<feature type="compositionally biased region" description="Acidic residues" evidence="9">
    <location>
        <begin position="1137"/>
        <end position="1148"/>
    </location>
</feature>
<dbReference type="OrthoDB" id="5571054at2759"/>
<accession>A0A2A2LW34</accession>
<organism evidence="11 12">
    <name type="scientific">Diploscapter pachys</name>
    <dbReference type="NCBI Taxonomy" id="2018661"/>
    <lineage>
        <taxon>Eukaryota</taxon>
        <taxon>Metazoa</taxon>
        <taxon>Ecdysozoa</taxon>
        <taxon>Nematoda</taxon>
        <taxon>Chromadorea</taxon>
        <taxon>Rhabditida</taxon>
        <taxon>Rhabditina</taxon>
        <taxon>Rhabditomorpha</taxon>
        <taxon>Rhabditoidea</taxon>
        <taxon>Rhabditidae</taxon>
        <taxon>Diploscapter</taxon>
    </lineage>
</organism>
<feature type="domain" description="J" evidence="10">
    <location>
        <begin position="583"/>
        <end position="646"/>
    </location>
</feature>
<evidence type="ECO:0000256" key="5">
    <source>
        <dbReference type="ARBA" id="ARBA00022737"/>
    </source>
</evidence>
<evidence type="ECO:0000313" key="12">
    <source>
        <dbReference type="Proteomes" id="UP000218231"/>
    </source>
</evidence>
<feature type="coiled-coil region" evidence="8">
    <location>
        <begin position="814"/>
        <end position="844"/>
    </location>
</feature>
<dbReference type="EMBL" id="LIAE01006373">
    <property type="protein sequence ID" value="PAV90459.1"/>
    <property type="molecule type" value="Genomic_DNA"/>
</dbReference>
<evidence type="ECO:0000256" key="2">
    <source>
        <dbReference type="ARBA" id="ARBA00022517"/>
    </source>
</evidence>
<evidence type="ECO:0000313" key="11">
    <source>
        <dbReference type="EMBL" id="PAV90454.1"/>
    </source>
</evidence>